<reference evidence="3 4" key="1">
    <citation type="journal article" date="2008" name="Nature">
        <title>The genome of the choanoflagellate Monosiga brevicollis and the origin of metazoans.</title>
        <authorList>
            <consortium name="JGI Sequencing"/>
            <person name="King N."/>
            <person name="Westbrook M.J."/>
            <person name="Young S.L."/>
            <person name="Kuo A."/>
            <person name="Abedin M."/>
            <person name="Chapman J."/>
            <person name="Fairclough S."/>
            <person name="Hellsten U."/>
            <person name="Isogai Y."/>
            <person name="Letunic I."/>
            <person name="Marr M."/>
            <person name="Pincus D."/>
            <person name="Putnam N."/>
            <person name="Rokas A."/>
            <person name="Wright K.J."/>
            <person name="Zuzow R."/>
            <person name="Dirks W."/>
            <person name="Good M."/>
            <person name="Goodstein D."/>
            <person name="Lemons D."/>
            <person name="Li W."/>
            <person name="Lyons J.B."/>
            <person name="Morris A."/>
            <person name="Nichols S."/>
            <person name="Richter D.J."/>
            <person name="Salamov A."/>
            <person name="Bork P."/>
            <person name="Lim W.A."/>
            <person name="Manning G."/>
            <person name="Miller W.T."/>
            <person name="McGinnis W."/>
            <person name="Shapiro H."/>
            <person name="Tjian R."/>
            <person name="Grigoriev I.V."/>
            <person name="Rokhsar D."/>
        </authorList>
    </citation>
    <scope>NUCLEOTIDE SEQUENCE [LARGE SCALE GENOMIC DNA]</scope>
    <source>
        <strain evidence="4">MX1 / ATCC 50154</strain>
    </source>
</reference>
<evidence type="ECO:0000313" key="3">
    <source>
        <dbReference type="EMBL" id="EDQ92204.1"/>
    </source>
</evidence>
<feature type="compositionally biased region" description="Polar residues" evidence="2">
    <location>
        <begin position="298"/>
        <end position="319"/>
    </location>
</feature>
<dbReference type="EMBL" id="CH991544">
    <property type="protein sequence ID" value="EDQ92204.1"/>
    <property type="molecule type" value="Genomic_DNA"/>
</dbReference>
<feature type="coiled-coil region" evidence="1">
    <location>
        <begin position="330"/>
        <end position="384"/>
    </location>
</feature>
<dbReference type="Proteomes" id="UP000001357">
    <property type="component" value="Unassembled WGS sequence"/>
</dbReference>
<feature type="compositionally biased region" description="Basic and acidic residues" evidence="2">
    <location>
        <begin position="262"/>
        <end position="271"/>
    </location>
</feature>
<dbReference type="GeneID" id="5888750"/>
<organism evidence="3 4">
    <name type="scientific">Monosiga brevicollis</name>
    <name type="common">Choanoflagellate</name>
    <dbReference type="NCBI Taxonomy" id="81824"/>
    <lineage>
        <taxon>Eukaryota</taxon>
        <taxon>Choanoflagellata</taxon>
        <taxon>Craspedida</taxon>
        <taxon>Salpingoecidae</taxon>
        <taxon>Monosiga</taxon>
    </lineage>
</organism>
<feature type="region of interest" description="Disordered" evidence="2">
    <location>
        <begin position="504"/>
        <end position="586"/>
    </location>
</feature>
<gene>
    <name evidence="3" type="ORF">MONBRDRAFT_36002</name>
</gene>
<evidence type="ECO:0000313" key="4">
    <source>
        <dbReference type="Proteomes" id="UP000001357"/>
    </source>
</evidence>
<name>A9UR96_MONBE</name>
<protein>
    <submittedName>
        <fullName evidence="3">Uncharacterized protein</fullName>
    </submittedName>
</protein>
<keyword evidence="4" id="KW-1185">Reference proteome</keyword>
<evidence type="ECO:0000256" key="1">
    <source>
        <dbReference type="SAM" id="Coils"/>
    </source>
</evidence>
<feature type="compositionally biased region" description="Basic residues" evidence="2">
    <location>
        <begin position="542"/>
        <end position="553"/>
    </location>
</feature>
<dbReference type="OMA" id="DRMANQK"/>
<feature type="compositionally biased region" description="Basic residues" evidence="2">
    <location>
        <begin position="288"/>
        <end position="297"/>
    </location>
</feature>
<accession>A9UR96</accession>
<dbReference type="FunCoup" id="A9UR96">
    <property type="interactions" value="20"/>
</dbReference>
<dbReference type="KEGG" id="mbr:MONBRDRAFT_36002"/>
<evidence type="ECO:0000256" key="2">
    <source>
        <dbReference type="SAM" id="MobiDB-lite"/>
    </source>
</evidence>
<dbReference type="AlphaFoldDB" id="A9UR96"/>
<feature type="region of interest" description="Disordered" evidence="2">
    <location>
        <begin position="262"/>
        <end position="320"/>
    </location>
</feature>
<feature type="compositionally biased region" description="Low complexity" evidence="2">
    <location>
        <begin position="272"/>
        <end position="287"/>
    </location>
</feature>
<dbReference type="RefSeq" id="XP_001743490.1">
    <property type="nucleotide sequence ID" value="XM_001743438.1"/>
</dbReference>
<feature type="coiled-coil region" evidence="1">
    <location>
        <begin position="30"/>
        <end position="191"/>
    </location>
</feature>
<feature type="compositionally biased region" description="Polar residues" evidence="2">
    <location>
        <begin position="567"/>
        <end position="577"/>
    </location>
</feature>
<proteinExistence type="predicted"/>
<keyword evidence="1" id="KW-0175">Coiled coil</keyword>
<sequence>MPLHFKVCCFHFSALPIRRLFLLSVGRKAENEEGEQMARLTERVQELEEEKQRLSHDLQRATTQTRELEARIAASDHDMQELERKLIKERETADYCRTQADDLAKQLQSRDEQSESSKAELRAQHAAKLAALEADLTAAHEQIEELQQQNEATNAELAQKAAEAARLHEAHAAAEARLATTIDQMATLERRHERLQSFVRAATTTLIRAHAKSGDELRAQLAASETRATKAEALLATQQHEQDTRDQQRSKDANLIKELRKQLAREQRKQDSASMVTTTSSRTSSPKTARRSMHRRSISQVSETSQATLRSFETDNSSEAAKVVITHEEQEALLDRMTALQTDKAETEDRIGCLLVNIWLGMQLRRSLRKLQQLEAQLAKKSTLLDTFALTGEATTSAAPSSSKAAKTNVAALQCVPCLLLASCHPGWSCRMSHGRHHSRPCAHFRTFRKDSQATTQCIVCSPAYFSLSESDRMANQKMQQLEDDLARTTCPLMQTTVRMASPVHPGYAPPPPPPSAHLKHGQDENQGADPCLTSAAPAGHRASRAMRLRRLSVNKPKPDYTPPTAPTRSQSASGAVNRQGAFSAAMGRRANSVAVPGSTHKQHATQVIIHHGKIAQPDVRQKVTDSHRRIIAQAAKARIDRAC</sequence>
<dbReference type="InParanoid" id="A9UR96"/>